<evidence type="ECO:0000256" key="5">
    <source>
        <dbReference type="SAM" id="Phobius"/>
    </source>
</evidence>
<dbReference type="InterPro" id="IPR001647">
    <property type="entry name" value="HTH_TetR"/>
</dbReference>
<evidence type="ECO:0000256" key="2">
    <source>
        <dbReference type="ARBA" id="ARBA00023125"/>
    </source>
</evidence>
<gene>
    <name evidence="7" type="ORF">SAMN05444169_5621</name>
</gene>
<accession>A0A1M5Q251</accession>
<dbReference type="Pfam" id="PF00440">
    <property type="entry name" value="TetR_N"/>
    <property type="match status" value="1"/>
</dbReference>
<feature type="transmembrane region" description="Helical" evidence="5">
    <location>
        <begin position="151"/>
        <end position="168"/>
    </location>
</feature>
<dbReference type="SUPFAM" id="SSF46689">
    <property type="entry name" value="Homeodomain-like"/>
    <property type="match status" value="1"/>
</dbReference>
<dbReference type="PANTHER" id="PTHR47506">
    <property type="entry name" value="TRANSCRIPTIONAL REGULATORY PROTEIN"/>
    <property type="match status" value="1"/>
</dbReference>
<evidence type="ECO:0000256" key="1">
    <source>
        <dbReference type="ARBA" id="ARBA00023015"/>
    </source>
</evidence>
<name>A0A1M5Q251_9BRAD</name>
<dbReference type="OrthoDB" id="9798857at2"/>
<dbReference type="PRINTS" id="PR00455">
    <property type="entry name" value="HTHTETR"/>
</dbReference>
<evidence type="ECO:0000259" key="6">
    <source>
        <dbReference type="PROSITE" id="PS50977"/>
    </source>
</evidence>
<keyword evidence="3" id="KW-0804">Transcription</keyword>
<dbReference type="Gene3D" id="1.10.10.60">
    <property type="entry name" value="Homeodomain-like"/>
    <property type="match status" value="1"/>
</dbReference>
<dbReference type="AlphaFoldDB" id="A0A1M5Q251"/>
<dbReference type="SUPFAM" id="SSF48498">
    <property type="entry name" value="Tetracyclin repressor-like, C-terminal domain"/>
    <property type="match status" value="1"/>
</dbReference>
<dbReference type="InterPro" id="IPR036271">
    <property type="entry name" value="Tet_transcr_reg_TetR-rel_C_sf"/>
</dbReference>
<dbReference type="Proteomes" id="UP000190675">
    <property type="component" value="Chromosome I"/>
</dbReference>
<dbReference type="PROSITE" id="PS50977">
    <property type="entry name" value="HTH_TETR_2"/>
    <property type="match status" value="1"/>
</dbReference>
<dbReference type="Gene3D" id="1.10.357.10">
    <property type="entry name" value="Tetracycline Repressor, domain 2"/>
    <property type="match status" value="1"/>
</dbReference>
<organism evidence="7 8">
    <name type="scientific">Bradyrhizobium erythrophlei</name>
    <dbReference type="NCBI Taxonomy" id="1437360"/>
    <lineage>
        <taxon>Bacteria</taxon>
        <taxon>Pseudomonadati</taxon>
        <taxon>Pseudomonadota</taxon>
        <taxon>Alphaproteobacteria</taxon>
        <taxon>Hyphomicrobiales</taxon>
        <taxon>Nitrobacteraceae</taxon>
        <taxon>Bradyrhizobium</taxon>
    </lineage>
</organism>
<keyword evidence="1" id="KW-0805">Transcription regulation</keyword>
<dbReference type="InterPro" id="IPR009057">
    <property type="entry name" value="Homeodomain-like_sf"/>
</dbReference>
<dbReference type="Pfam" id="PF16925">
    <property type="entry name" value="TetR_C_13"/>
    <property type="match status" value="1"/>
</dbReference>
<dbReference type="RefSeq" id="WP_079568736.1">
    <property type="nucleotide sequence ID" value="NZ_LT670818.1"/>
</dbReference>
<keyword evidence="5" id="KW-0472">Membrane</keyword>
<evidence type="ECO:0000313" key="7">
    <source>
        <dbReference type="EMBL" id="SHH07851.1"/>
    </source>
</evidence>
<evidence type="ECO:0000256" key="3">
    <source>
        <dbReference type="ARBA" id="ARBA00023163"/>
    </source>
</evidence>
<feature type="DNA-binding region" description="H-T-H motif" evidence="4">
    <location>
        <begin position="32"/>
        <end position="51"/>
    </location>
</feature>
<sequence length="192" mass="20474">MRYPSDQKARAKDAILQAGAKALRTNGFNGIGVDALAASAGVTSGAFYSNFSNKEALLEEVIAACLGEPYIGSDSGSLAERRDRLREWLAVYISAEHRADPASGCVMPTLSADVARANPKIRAAYGRKMSTLVRKMSDVLDAARPDRKKRAWSIIAVMVGAIAISRAMPDGRETDEALDSALQTAMALITAK</sequence>
<keyword evidence="5" id="KW-1133">Transmembrane helix</keyword>
<dbReference type="InterPro" id="IPR011075">
    <property type="entry name" value="TetR_C"/>
</dbReference>
<protein>
    <submittedName>
        <fullName evidence="7">Transcriptional regulator, TetR family</fullName>
    </submittedName>
</protein>
<feature type="domain" description="HTH tetR-type" evidence="6">
    <location>
        <begin position="9"/>
        <end position="69"/>
    </location>
</feature>
<keyword evidence="5" id="KW-0812">Transmembrane</keyword>
<keyword evidence="2 4" id="KW-0238">DNA-binding</keyword>
<dbReference type="PANTHER" id="PTHR47506:SF7">
    <property type="entry name" value="TRANSCRIPTIONAL REGULATORY PROTEIN"/>
    <property type="match status" value="1"/>
</dbReference>
<reference evidence="7 8" key="1">
    <citation type="submission" date="2016-11" db="EMBL/GenBank/DDBJ databases">
        <authorList>
            <person name="Jaros S."/>
            <person name="Januszkiewicz K."/>
            <person name="Wedrychowicz H."/>
        </authorList>
    </citation>
    <scope>NUCLEOTIDE SEQUENCE [LARGE SCALE GENOMIC DNA]</scope>
    <source>
        <strain evidence="7 8">GAS242</strain>
    </source>
</reference>
<dbReference type="GO" id="GO:0003677">
    <property type="term" value="F:DNA binding"/>
    <property type="evidence" value="ECO:0007669"/>
    <property type="project" value="UniProtKB-UniRule"/>
</dbReference>
<evidence type="ECO:0000256" key="4">
    <source>
        <dbReference type="PROSITE-ProRule" id="PRU00335"/>
    </source>
</evidence>
<evidence type="ECO:0000313" key="8">
    <source>
        <dbReference type="Proteomes" id="UP000190675"/>
    </source>
</evidence>
<dbReference type="EMBL" id="LT670818">
    <property type="protein sequence ID" value="SHH07851.1"/>
    <property type="molecule type" value="Genomic_DNA"/>
</dbReference>
<proteinExistence type="predicted"/>